<sequence>MLRSLILTQKRALIPAFARPVAAGPVAARVLPSRNFHQSFVTLKKKAKKGAKDVEEDTSSEPPLIDFDDATKRLQSVVDKFAKQANEAKLGKTNPQIFDHLHVETVDGEVPFTTLAQTAIKGRNFIITVFDPANTKHLVNAILASDLNMNPIADPSNKQLLKVPLPPVTTESKKESVKHLKTVFEKVRNGPGGSGKSSSTLAAIRADIKHKISKKKKMTDAETQVWNDYEKLHKQYVEKLGEVFKAAETAILK</sequence>
<evidence type="ECO:0000256" key="3">
    <source>
        <dbReference type="ARBA" id="ARBA00022917"/>
    </source>
</evidence>
<comment type="similarity">
    <text evidence="1">Belongs to the RRF family.</text>
</comment>
<dbReference type="AlphaFoldDB" id="A0A1L0C0S4"/>
<dbReference type="InterPro" id="IPR036191">
    <property type="entry name" value="RRF_sf"/>
</dbReference>
<dbReference type="Gene3D" id="1.10.132.20">
    <property type="entry name" value="Ribosome-recycling factor"/>
    <property type="match status" value="1"/>
</dbReference>
<dbReference type="STRING" id="45354.A0A1L0C0S4"/>
<name>A0A1L0C0S4_9ASCO</name>
<dbReference type="PANTHER" id="PTHR20982:SF3">
    <property type="entry name" value="MITOCHONDRIAL RIBOSOME RECYCLING FACTOR PSEUDO 1"/>
    <property type="match status" value="1"/>
</dbReference>
<organism evidence="8 9">
    <name type="scientific">Sungouiella intermedia</name>
    <dbReference type="NCBI Taxonomy" id="45354"/>
    <lineage>
        <taxon>Eukaryota</taxon>
        <taxon>Fungi</taxon>
        <taxon>Dikarya</taxon>
        <taxon>Ascomycota</taxon>
        <taxon>Saccharomycotina</taxon>
        <taxon>Pichiomycetes</taxon>
        <taxon>Metschnikowiaceae</taxon>
        <taxon>Sungouiella</taxon>
    </lineage>
</organism>
<evidence type="ECO:0000313" key="7">
    <source>
        <dbReference type="EMBL" id="SGZ56301.1"/>
    </source>
</evidence>
<feature type="domain" description="Ribosome recycling factor" evidence="6">
    <location>
        <begin position="82"/>
        <end position="252"/>
    </location>
</feature>
<dbReference type="Proteomes" id="UP000182259">
    <property type="component" value="Chromosome IV"/>
</dbReference>
<evidence type="ECO:0000256" key="2">
    <source>
        <dbReference type="ARBA" id="ARBA00020581"/>
    </source>
</evidence>
<comment type="function">
    <text evidence="4">Necessary for protein synthesis in mitochondria. Functions as a ribosome recycling factor in mitochondria.</text>
</comment>
<dbReference type="InterPro" id="IPR002661">
    <property type="entry name" value="Ribosome_recyc_fac"/>
</dbReference>
<dbReference type="OrthoDB" id="407355at2759"/>
<evidence type="ECO:0000259" key="6">
    <source>
        <dbReference type="Pfam" id="PF01765"/>
    </source>
</evidence>
<accession>A0A1L0C0S4</accession>
<dbReference type="EMBL" id="LT635767">
    <property type="protein sequence ID" value="SGZ56306.1"/>
    <property type="molecule type" value="Genomic_DNA"/>
</dbReference>
<dbReference type="Pfam" id="PF01765">
    <property type="entry name" value="RRF"/>
    <property type="match status" value="1"/>
</dbReference>
<evidence type="ECO:0000256" key="4">
    <source>
        <dbReference type="ARBA" id="ARBA00024909"/>
    </source>
</evidence>
<dbReference type="InterPro" id="IPR023584">
    <property type="entry name" value="Ribosome_recyc_fac_dom"/>
</dbReference>
<dbReference type="GO" id="GO:0006412">
    <property type="term" value="P:translation"/>
    <property type="evidence" value="ECO:0007669"/>
    <property type="project" value="UniProtKB-KW"/>
</dbReference>
<evidence type="ECO:0000256" key="1">
    <source>
        <dbReference type="ARBA" id="ARBA00005912"/>
    </source>
</evidence>
<protein>
    <recommendedName>
        <fullName evidence="2">Ribosome-recycling factor, mitochondrial</fullName>
    </recommendedName>
    <alternativeName>
        <fullName evidence="5">Ribosome-releasing factor, mitochondrial</fullName>
    </alternativeName>
</protein>
<keyword evidence="10" id="KW-1185">Reference proteome</keyword>
<reference evidence="9 10" key="1">
    <citation type="submission" date="2016-10" db="EMBL/GenBank/DDBJ databases">
        <authorList>
            <person name="de Groot N.N."/>
        </authorList>
    </citation>
    <scope>NUCLEOTIDE SEQUENCE [LARGE SCALE GENOMIC DNA]</scope>
    <source>
        <strain evidence="7 10">CBS 141442</strain>
        <strain evidence="8 9">PYCC 4715</strain>
    </source>
</reference>
<dbReference type="PANTHER" id="PTHR20982">
    <property type="entry name" value="RIBOSOME RECYCLING FACTOR"/>
    <property type="match status" value="1"/>
</dbReference>
<dbReference type="GO" id="GO:0043023">
    <property type="term" value="F:ribosomal large subunit binding"/>
    <property type="evidence" value="ECO:0007669"/>
    <property type="project" value="TreeGrafter"/>
</dbReference>
<dbReference type="Gene3D" id="3.30.1360.40">
    <property type="match status" value="1"/>
</dbReference>
<evidence type="ECO:0000313" key="8">
    <source>
        <dbReference type="EMBL" id="SGZ56306.1"/>
    </source>
</evidence>
<evidence type="ECO:0000313" key="9">
    <source>
        <dbReference type="Proteomes" id="UP000182259"/>
    </source>
</evidence>
<dbReference type="EMBL" id="LT635760">
    <property type="protein sequence ID" value="SGZ56301.1"/>
    <property type="molecule type" value="Genomic_DNA"/>
</dbReference>
<evidence type="ECO:0000313" key="10">
    <source>
        <dbReference type="Proteomes" id="UP000182334"/>
    </source>
</evidence>
<dbReference type="SUPFAM" id="SSF55194">
    <property type="entry name" value="Ribosome recycling factor, RRF"/>
    <property type="match status" value="1"/>
</dbReference>
<dbReference type="Proteomes" id="UP000182334">
    <property type="component" value="Chromosome V"/>
</dbReference>
<keyword evidence="3" id="KW-0648">Protein biosynthesis</keyword>
<evidence type="ECO:0000256" key="5">
    <source>
        <dbReference type="ARBA" id="ARBA00033107"/>
    </source>
</evidence>
<gene>
    <name evidence="8" type="ORF">SAMEA4029009_CIC11G00000005519</name>
    <name evidence="7" type="ORF">SAMEA4029010_CIC11G00000005333</name>
</gene>
<proteinExistence type="inferred from homology"/>
<dbReference type="GO" id="GO:0005739">
    <property type="term" value="C:mitochondrion"/>
    <property type="evidence" value="ECO:0007669"/>
    <property type="project" value="TreeGrafter"/>
</dbReference>